<feature type="compositionally biased region" description="Polar residues" evidence="1">
    <location>
        <begin position="600"/>
        <end position="613"/>
    </location>
</feature>
<feature type="region of interest" description="Disordered" evidence="1">
    <location>
        <begin position="181"/>
        <end position="373"/>
    </location>
</feature>
<protein>
    <submittedName>
        <fullName evidence="2">Uncharacterized protein</fullName>
    </submittedName>
</protein>
<name>A0ABR3J610_9AGAR</name>
<dbReference type="SUPFAM" id="SSF56112">
    <property type="entry name" value="Protein kinase-like (PK-like)"/>
    <property type="match status" value="1"/>
</dbReference>
<feature type="compositionally biased region" description="Basic and acidic residues" evidence="1">
    <location>
        <begin position="420"/>
        <end position="442"/>
    </location>
</feature>
<accession>A0ABR3J610</accession>
<proteinExistence type="predicted"/>
<evidence type="ECO:0000313" key="3">
    <source>
        <dbReference type="Proteomes" id="UP001556367"/>
    </source>
</evidence>
<evidence type="ECO:0000313" key="2">
    <source>
        <dbReference type="EMBL" id="KAL0950946.1"/>
    </source>
</evidence>
<feature type="region of interest" description="Disordered" evidence="1">
    <location>
        <begin position="391"/>
        <end position="467"/>
    </location>
</feature>
<feature type="region of interest" description="Disordered" evidence="1">
    <location>
        <begin position="495"/>
        <end position="682"/>
    </location>
</feature>
<dbReference type="Proteomes" id="UP001556367">
    <property type="component" value="Unassembled WGS sequence"/>
</dbReference>
<keyword evidence="3" id="KW-1185">Reference proteome</keyword>
<dbReference type="InterPro" id="IPR011009">
    <property type="entry name" value="Kinase-like_dom_sf"/>
</dbReference>
<dbReference type="Gene3D" id="1.10.510.10">
    <property type="entry name" value="Transferase(Phosphotransferase) domain 1"/>
    <property type="match status" value="1"/>
</dbReference>
<reference evidence="3" key="1">
    <citation type="submission" date="2024-06" db="EMBL/GenBank/DDBJ databases">
        <title>Multi-omics analyses provide insights into the biosynthesis of the anticancer antibiotic pleurotin in Hohenbuehelia grisea.</title>
        <authorList>
            <person name="Weaver J.A."/>
            <person name="Alberti F."/>
        </authorList>
    </citation>
    <scope>NUCLEOTIDE SEQUENCE [LARGE SCALE GENOMIC DNA]</scope>
    <source>
        <strain evidence="3">T-177</strain>
    </source>
</reference>
<feature type="compositionally biased region" description="Basic and acidic residues" evidence="1">
    <location>
        <begin position="563"/>
        <end position="573"/>
    </location>
</feature>
<comment type="caution">
    <text evidence="2">The sequence shown here is derived from an EMBL/GenBank/DDBJ whole genome shotgun (WGS) entry which is preliminary data.</text>
</comment>
<organism evidence="2 3">
    <name type="scientific">Hohenbuehelia grisea</name>
    <dbReference type="NCBI Taxonomy" id="104357"/>
    <lineage>
        <taxon>Eukaryota</taxon>
        <taxon>Fungi</taxon>
        <taxon>Dikarya</taxon>
        <taxon>Basidiomycota</taxon>
        <taxon>Agaricomycotina</taxon>
        <taxon>Agaricomycetes</taxon>
        <taxon>Agaricomycetidae</taxon>
        <taxon>Agaricales</taxon>
        <taxon>Pleurotineae</taxon>
        <taxon>Pleurotaceae</taxon>
        <taxon>Hohenbuehelia</taxon>
    </lineage>
</organism>
<feature type="compositionally biased region" description="Acidic residues" evidence="1">
    <location>
        <begin position="525"/>
        <end position="544"/>
    </location>
</feature>
<sequence length="697" mass="75796">MEPPHPCFWIEASADMPRVLKRRCIEAFQKIHAQGVLHGDVEVRHMLIGADARVTIIDFQASRALVPNEAVELKQASPEDLRMEMRKVKFKLDYEDSRAVEMRRRARYLERREMGQPWVSDEDILDPPVPDTEWTDSWLEPGDYEPQRFVMPGQTTAQVDEAVERFIYIVDQLVKEDASVAASTLTPPSTPPRDLGSSLSTDAPISVDASTPLPSSSDSPQIDGTTHGYHLRKRKPATPHPDAAPMPKRRRYGEKKASTSKGSPSRKLSAATSSHVSTSAHEQPRIYSTGGSSSDASLQAGITPPMASDVTSPSSPSPNRRSHLNLNPEVSNPVSESRSSTTHGKTRSVDVPGDATLTLPADELLPPSDRQAPSTEYSKLVALAAKKEIPRFSPRSGSSSLSTAVGRSTAEPGDLLPAVEARDDEISPGKRKRSNEDLDTPSRKLRRTGSKGIKWSDRPIIRRSNSGPPLRIRSILKKYNPPAIRLHELRRIAESAVESEPGTPSDQGGVSVGDLDRINDGSRDLDEELRDDLDMSIDAADSDENFLSGYARVSAPSPSPPHDSSDTRGRADSESSSAASAHGASEGPSPPLTPGKAAFTSANISLEASQAPQSRRDVEVAHGGLEVIFSEAPSASEDRQTDQGAVEEPPRKGPLAVEPDNTSPDSDEALSRLENPHRPPITNSLRRWLGALLRFYH</sequence>
<feature type="compositionally biased region" description="Polar residues" evidence="1">
    <location>
        <begin position="324"/>
        <end position="343"/>
    </location>
</feature>
<evidence type="ECO:0000256" key="1">
    <source>
        <dbReference type="SAM" id="MobiDB-lite"/>
    </source>
</evidence>
<gene>
    <name evidence="2" type="ORF">HGRIS_007698</name>
</gene>
<feature type="compositionally biased region" description="Basic and acidic residues" evidence="1">
    <location>
        <begin position="514"/>
        <end position="524"/>
    </location>
</feature>
<feature type="compositionally biased region" description="Low complexity" evidence="1">
    <location>
        <begin position="269"/>
        <end position="281"/>
    </location>
</feature>
<feature type="compositionally biased region" description="Low complexity" evidence="1">
    <location>
        <begin position="574"/>
        <end position="587"/>
    </location>
</feature>
<feature type="compositionally biased region" description="Polar residues" evidence="1">
    <location>
        <begin position="197"/>
        <end position="224"/>
    </location>
</feature>
<feature type="compositionally biased region" description="Low complexity" evidence="1">
    <location>
        <begin position="393"/>
        <end position="402"/>
    </location>
</feature>
<dbReference type="EMBL" id="JASNQZ010000011">
    <property type="protein sequence ID" value="KAL0950946.1"/>
    <property type="molecule type" value="Genomic_DNA"/>
</dbReference>